<dbReference type="Proteomes" id="UP000827872">
    <property type="component" value="Linkage Group LG06"/>
</dbReference>
<evidence type="ECO:0000313" key="2">
    <source>
        <dbReference type="Proteomes" id="UP000827872"/>
    </source>
</evidence>
<comment type="caution">
    <text evidence="1">The sequence shown here is derived from an EMBL/GenBank/DDBJ whole genome shotgun (WGS) entry which is preliminary data.</text>
</comment>
<accession>A0ACB8FNA7</accession>
<organism evidence="1 2">
    <name type="scientific">Sphaerodactylus townsendi</name>
    <dbReference type="NCBI Taxonomy" id="933632"/>
    <lineage>
        <taxon>Eukaryota</taxon>
        <taxon>Metazoa</taxon>
        <taxon>Chordata</taxon>
        <taxon>Craniata</taxon>
        <taxon>Vertebrata</taxon>
        <taxon>Euteleostomi</taxon>
        <taxon>Lepidosauria</taxon>
        <taxon>Squamata</taxon>
        <taxon>Bifurcata</taxon>
        <taxon>Gekkota</taxon>
        <taxon>Sphaerodactylidae</taxon>
        <taxon>Sphaerodactylus</taxon>
    </lineage>
</organism>
<evidence type="ECO:0000313" key="1">
    <source>
        <dbReference type="EMBL" id="KAH8006923.1"/>
    </source>
</evidence>
<proteinExistence type="predicted"/>
<dbReference type="EMBL" id="CM037619">
    <property type="protein sequence ID" value="KAH8006923.1"/>
    <property type="molecule type" value="Genomic_DNA"/>
</dbReference>
<protein>
    <submittedName>
        <fullName evidence="1">Uncharacterized protein</fullName>
    </submittedName>
</protein>
<keyword evidence="2" id="KW-1185">Reference proteome</keyword>
<name>A0ACB8FNA7_9SAUR</name>
<gene>
    <name evidence="1" type="ORF">K3G42_015247</name>
</gene>
<reference evidence="1" key="1">
    <citation type="submission" date="2021-08" db="EMBL/GenBank/DDBJ databases">
        <title>The first chromosome-level gecko genome reveals the dynamic sex chromosomes of Neotropical dwarf geckos (Sphaerodactylidae: Sphaerodactylus).</title>
        <authorList>
            <person name="Pinto B.J."/>
            <person name="Keating S.E."/>
            <person name="Gamble T."/>
        </authorList>
    </citation>
    <scope>NUCLEOTIDE SEQUENCE</scope>
    <source>
        <strain evidence="1">TG3544</strain>
    </source>
</reference>
<sequence length="233" mass="26106">MNGIFILLHCALRMSSVVLSVLFRKFGREVLLPAAQIIQQSQLAVQSYCFYWVSALLYCAARWTLEFLTPAILPAPSFPVHPSYHPLDSFLQHNGGSYQTALWLVILQIAVAVFLRFLNEVQEAFCQSATAAKYELIQFLKSITPAHYQAYEENSLDDITHSLPLTRIPLCNRFKGTAPCTLKDIPHSIVMLKCVVATEHIIRGPGKYGLEVSATPLHWSGGTERADRQFGLL</sequence>